<dbReference type="SUPFAM" id="SSF81343">
    <property type="entry name" value="Fumarate reductase respiratory complex transmembrane subunits"/>
    <property type="match status" value="1"/>
</dbReference>
<feature type="transmembrane region" description="Helical" evidence="9">
    <location>
        <begin position="200"/>
        <end position="220"/>
    </location>
</feature>
<dbReference type="InterPro" id="IPR011138">
    <property type="entry name" value="Cytochrome_b-558"/>
</dbReference>
<comment type="caution">
    <text evidence="10">The sequence shown here is derived from an EMBL/GenBank/DDBJ whole genome shotgun (WGS) entry which is preliminary data.</text>
</comment>
<proteinExistence type="predicted"/>
<evidence type="ECO:0000256" key="8">
    <source>
        <dbReference type="PIRSR" id="PIRSR000170-1"/>
    </source>
</evidence>
<dbReference type="InterPro" id="IPR016002">
    <property type="entry name" value="Succ_DH_cyt_b558_Firmicute"/>
</dbReference>
<dbReference type="EMBL" id="BMHY01000006">
    <property type="protein sequence ID" value="GGG75546.1"/>
    <property type="molecule type" value="Genomic_DNA"/>
</dbReference>
<feature type="binding site" description="axial binding residue" evidence="8">
    <location>
        <position position="86"/>
    </location>
    <ligand>
        <name>heme</name>
        <dbReference type="ChEBI" id="CHEBI:30413"/>
    </ligand>
    <ligandPart>
        <name>Fe</name>
        <dbReference type="ChEBI" id="CHEBI:18248"/>
    </ligandPart>
</feature>
<evidence type="ECO:0000313" key="11">
    <source>
        <dbReference type="Proteomes" id="UP000600247"/>
    </source>
</evidence>
<feature type="binding site" description="axial binding residue" evidence="8">
    <location>
        <position position="43"/>
    </location>
    <ligand>
        <name>heme</name>
        <dbReference type="ChEBI" id="CHEBI:30413"/>
    </ligand>
    <ligandPart>
        <name>Fe</name>
        <dbReference type="ChEBI" id="CHEBI:18248"/>
    </ligandPart>
</feature>
<dbReference type="InterPro" id="IPR000701">
    <property type="entry name" value="SuccDH_FuR_B_TM-su"/>
</dbReference>
<name>A0A917HDH5_9BACL</name>
<accession>A0A917HDH5</accession>
<evidence type="ECO:0000256" key="5">
    <source>
        <dbReference type="ARBA" id="ARBA00022989"/>
    </source>
</evidence>
<keyword evidence="2 8" id="KW-0349">Heme</keyword>
<keyword evidence="11" id="KW-1185">Reference proteome</keyword>
<feature type="transmembrane region" description="Helical" evidence="9">
    <location>
        <begin position="161"/>
        <end position="188"/>
    </location>
</feature>
<keyword evidence="3 9" id="KW-0812">Transmembrane</keyword>
<dbReference type="Proteomes" id="UP000600247">
    <property type="component" value="Unassembled WGS sequence"/>
</dbReference>
<evidence type="ECO:0000256" key="3">
    <source>
        <dbReference type="ARBA" id="ARBA00022692"/>
    </source>
</evidence>
<dbReference type="GO" id="GO:0046872">
    <property type="term" value="F:metal ion binding"/>
    <property type="evidence" value="ECO:0007669"/>
    <property type="project" value="UniProtKB-KW"/>
</dbReference>
<evidence type="ECO:0000256" key="7">
    <source>
        <dbReference type="ARBA" id="ARBA00023136"/>
    </source>
</evidence>
<feature type="binding site" description="axial binding residue" evidence="8">
    <location>
        <position position="129"/>
    </location>
    <ligand>
        <name>heme</name>
        <dbReference type="ChEBI" id="CHEBI:30413"/>
    </ligand>
    <ligandPart>
        <name>Fe</name>
        <dbReference type="ChEBI" id="CHEBI:18248"/>
    </ligandPart>
</feature>
<reference evidence="10 11" key="1">
    <citation type="journal article" date="2014" name="Int. J. Syst. Evol. Microbiol.">
        <title>Complete genome sequence of Corynebacterium casei LMG S-19264T (=DSM 44701T), isolated from a smear-ripened cheese.</title>
        <authorList>
            <consortium name="US DOE Joint Genome Institute (JGI-PGF)"/>
            <person name="Walter F."/>
            <person name="Albersmeier A."/>
            <person name="Kalinowski J."/>
            <person name="Ruckert C."/>
        </authorList>
    </citation>
    <scope>NUCLEOTIDE SEQUENCE [LARGE SCALE GENOMIC DNA]</scope>
    <source>
        <strain evidence="10 11">CGMCC 1.15286</strain>
    </source>
</reference>
<evidence type="ECO:0000256" key="6">
    <source>
        <dbReference type="ARBA" id="ARBA00023004"/>
    </source>
</evidence>
<dbReference type="InterPro" id="IPR034804">
    <property type="entry name" value="SQR/QFR_C/D"/>
</dbReference>
<sequence>MFKDSEHFESRKENYEMKGNSYYWRKLHSLLGVIPLGGFILVHALTNYQAFERGPEGFANGVHFINSLPIVPVLEIFGIYLPILFHGIYGLYMAYQSNLNSGQYTYSRNWAFTLQRITGVLTFIFVFWHVYQTRFQVYIGSVTHEELGSTMHQIATNPAFFVMYVVGVLAAVFHFSNGLWAFLISWGITISPRAQKVSSYICMVVFVLVSALFILSLVAFTGDEFKETASAALAWTNIG</sequence>
<evidence type="ECO:0000256" key="2">
    <source>
        <dbReference type="ARBA" id="ARBA00022617"/>
    </source>
</evidence>
<gene>
    <name evidence="10" type="primary">sdhC</name>
    <name evidence="10" type="ORF">GCM10010918_34800</name>
</gene>
<keyword evidence="5 9" id="KW-1133">Transmembrane helix</keyword>
<evidence type="ECO:0000256" key="4">
    <source>
        <dbReference type="ARBA" id="ARBA00022723"/>
    </source>
</evidence>
<comment type="subcellular location">
    <subcellularLocation>
        <location evidence="1">Membrane</location>
    </subcellularLocation>
</comment>
<evidence type="ECO:0000313" key="10">
    <source>
        <dbReference type="EMBL" id="GGG75546.1"/>
    </source>
</evidence>
<dbReference type="Gene3D" id="1.20.1300.10">
    <property type="entry name" value="Fumarate reductase/succinate dehydrogenase, transmembrane subunit"/>
    <property type="match status" value="1"/>
</dbReference>
<dbReference type="CDD" id="cd03497">
    <property type="entry name" value="SQR_TypeB_1_TM"/>
    <property type="match status" value="1"/>
</dbReference>
<dbReference type="GO" id="GO:0016020">
    <property type="term" value="C:membrane"/>
    <property type="evidence" value="ECO:0007669"/>
    <property type="project" value="UniProtKB-SubCell"/>
</dbReference>
<dbReference type="PIRSF" id="PIRSF000170">
    <property type="entry name" value="Succ_dh_cyt_b558"/>
    <property type="match status" value="1"/>
</dbReference>
<evidence type="ECO:0000256" key="9">
    <source>
        <dbReference type="SAM" id="Phobius"/>
    </source>
</evidence>
<feature type="binding site" description="axial binding residue" evidence="8">
    <location>
        <position position="174"/>
    </location>
    <ligand>
        <name>heme</name>
        <dbReference type="ChEBI" id="CHEBI:30413"/>
    </ligand>
    <ligandPart>
        <name>Fe</name>
        <dbReference type="ChEBI" id="CHEBI:18248"/>
    </ligandPart>
</feature>
<dbReference type="NCBIfam" id="TIGR02046">
    <property type="entry name" value="sdhC_b558_fam"/>
    <property type="match status" value="1"/>
</dbReference>
<feature type="transmembrane region" description="Helical" evidence="9">
    <location>
        <begin position="113"/>
        <end position="131"/>
    </location>
</feature>
<dbReference type="AlphaFoldDB" id="A0A917HDH5"/>
<feature type="transmembrane region" description="Helical" evidence="9">
    <location>
        <begin position="70"/>
        <end position="92"/>
    </location>
</feature>
<keyword evidence="4 8" id="KW-0479">Metal-binding</keyword>
<keyword evidence="7 9" id="KW-0472">Membrane</keyword>
<organism evidence="10 11">
    <name type="scientific">Paenibacillus radicis</name>
    <name type="common">ex Gao et al. 2016</name>
    <dbReference type="NCBI Taxonomy" id="1737354"/>
    <lineage>
        <taxon>Bacteria</taxon>
        <taxon>Bacillati</taxon>
        <taxon>Bacillota</taxon>
        <taxon>Bacilli</taxon>
        <taxon>Bacillales</taxon>
        <taxon>Paenibacillaceae</taxon>
        <taxon>Paenibacillus</taxon>
    </lineage>
</organism>
<protein>
    <submittedName>
        <fullName evidence="10">Succinate dehydrogenase cytochrome b558 subunit</fullName>
    </submittedName>
</protein>
<evidence type="ECO:0000256" key="1">
    <source>
        <dbReference type="ARBA" id="ARBA00004370"/>
    </source>
</evidence>
<feature type="transmembrane region" description="Helical" evidence="9">
    <location>
        <begin position="27"/>
        <end position="50"/>
    </location>
</feature>
<dbReference type="Pfam" id="PF01127">
    <property type="entry name" value="Sdh_cyt"/>
    <property type="match status" value="1"/>
</dbReference>
<keyword evidence="6 8" id="KW-0408">Iron</keyword>